<accession>A0A6N7Z7M2</accession>
<dbReference type="AlphaFoldDB" id="A0A6N7Z7M2"/>
<dbReference type="EMBL" id="WMBA01000046">
    <property type="protein sequence ID" value="MTD57281.1"/>
    <property type="molecule type" value="Genomic_DNA"/>
</dbReference>
<dbReference type="OrthoDB" id="2055370at2"/>
<dbReference type="InterPro" id="IPR027266">
    <property type="entry name" value="TrmE/GcvT-like"/>
</dbReference>
<evidence type="ECO:0000313" key="3">
    <source>
        <dbReference type="Proteomes" id="UP000440096"/>
    </source>
</evidence>
<dbReference type="PANTHER" id="PTHR43757:SF2">
    <property type="entry name" value="AMINOMETHYLTRANSFERASE, MITOCHONDRIAL"/>
    <property type="match status" value="1"/>
</dbReference>
<dbReference type="PANTHER" id="PTHR43757">
    <property type="entry name" value="AMINOMETHYLTRANSFERASE"/>
    <property type="match status" value="1"/>
</dbReference>
<proteinExistence type="predicted"/>
<dbReference type="RefSeq" id="WP_154759425.1">
    <property type="nucleotide sequence ID" value="NZ_WMBA01000046.1"/>
</dbReference>
<feature type="domain" description="GCVT N-terminal" evidence="1">
    <location>
        <begin position="34"/>
        <end position="249"/>
    </location>
</feature>
<dbReference type="GO" id="GO:0005829">
    <property type="term" value="C:cytosol"/>
    <property type="evidence" value="ECO:0007669"/>
    <property type="project" value="TreeGrafter"/>
</dbReference>
<gene>
    <name evidence="2" type="ORF">GKO32_25370</name>
</gene>
<dbReference type="InterPro" id="IPR028896">
    <property type="entry name" value="GcvT/YgfZ/DmdA"/>
</dbReference>
<dbReference type="SUPFAM" id="SSF103025">
    <property type="entry name" value="Folate-binding domain"/>
    <property type="match status" value="1"/>
</dbReference>
<dbReference type="Proteomes" id="UP000440096">
    <property type="component" value="Unassembled WGS sequence"/>
</dbReference>
<evidence type="ECO:0000313" key="2">
    <source>
        <dbReference type="EMBL" id="MTD57281.1"/>
    </source>
</evidence>
<protein>
    <submittedName>
        <fullName evidence="2">Aminomethyl transferase family protein</fullName>
    </submittedName>
</protein>
<reference evidence="2 3" key="1">
    <citation type="submission" date="2019-11" db="EMBL/GenBank/DDBJ databases">
        <title>Draft genome of Amycolatopsis RM579.</title>
        <authorList>
            <person name="Duangmal K."/>
            <person name="Mingma R."/>
        </authorList>
    </citation>
    <scope>NUCLEOTIDE SEQUENCE [LARGE SCALE GENOMIC DNA]</scope>
    <source>
        <strain evidence="2 3">RM579</strain>
    </source>
</reference>
<dbReference type="InterPro" id="IPR006222">
    <property type="entry name" value="GCVT_N"/>
</dbReference>
<organism evidence="2 3">
    <name type="scientific">Amycolatopsis pithecellobii</name>
    <dbReference type="NCBI Taxonomy" id="664692"/>
    <lineage>
        <taxon>Bacteria</taxon>
        <taxon>Bacillati</taxon>
        <taxon>Actinomycetota</taxon>
        <taxon>Actinomycetes</taxon>
        <taxon>Pseudonocardiales</taxon>
        <taxon>Pseudonocardiaceae</taxon>
        <taxon>Amycolatopsis</taxon>
    </lineage>
</organism>
<dbReference type="Pfam" id="PF01571">
    <property type="entry name" value="GCV_T"/>
    <property type="match status" value="1"/>
</dbReference>
<keyword evidence="2" id="KW-0808">Transferase</keyword>
<dbReference type="Gene3D" id="3.30.1360.120">
    <property type="entry name" value="Probable tRNA modification gtpase trme, domain 1"/>
    <property type="match status" value="1"/>
</dbReference>
<keyword evidence="3" id="KW-1185">Reference proteome</keyword>
<name>A0A6N7Z7M2_9PSEU</name>
<dbReference type="GO" id="GO:0016740">
    <property type="term" value="F:transferase activity"/>
    <property type="evidence" value="ECO:0007669"/>
    <property type="project" value="UniProtKB-KW"/>
</dbReference>
<sequence length="441" mass="48145">MTTLQAQIDLAGGPLPMLRASSLGGFTPPIPLEHTNWRDEQRAWKNSAVLFDMSHHMTDVYFEGPDVNRLLSDVCINSFAGFGKNRAKQIVTCNEDGYVIGDSILFGLEPDRVAIVGTPVVSNWVTFQAEHGGYDVEISRDEATPFNPAGRRVFRYQLQGPNAVRIVAQASAGTLPSISFFHIGEFEIAGRPVRALSHTMSRTTGMEVFGPAEDGPAVLAELLAAGADFGLAQGGALALPTTALESGWVGVELPAIYSGEAMRPYREWLTAHTYEAMGSIGGSFKSDNIEDYYVTPWDLGYGRLIKFDHDFIGRAALERRADEPHLRQVWLRWNDEDVVSLLASSFFADTGRAKYLAAPYSVYCSFPFDTILADDRRVGMSVFTGYSVNVGSWSSLALVDEALPDGSDVSVVWGDEGSALVTVEDNTEKVVRATISRKPLV</sequence>
<comment type="caution">
    <text evidence="2">The sequence shown here is derived from an EMBL/GenBank/DDBJ whole genome shotgun (WGS) entry which is preliminary data.</text>
</comment>
<evidence type="ECO:0000259" key="1">
    <source>
        <dbReference type="Pfam" id="PF01571"/>
    </source>
</evidence>